<gene>
    <name evidence="1" type="ordered locus">SSGZ1_0668</name>
</gene>
<dbReference type="KEGG" id="ssw:SSGZ1_0668"/>
<organism evidence="1 2">
    <name type="scientific">Streptococcus suis (strain GZ1)</name>
    <dbReference type="NCBI Taxonomy" id="423211"/>
    <lineage>
        <taxon>Bacteria</taxon>
        <taxon>Bacillati</taxon>
        <taxon>Bacillota</taxon>
        <taxon>Bacilli</taxon>
        <taxon>Lactobacillales</taxon>
        <taxon>Streptococcaceae</taxon>
        <taxon>Streptococcus</taxon>
    </lineage>
</organism>
<dbReference type="EMBL" id="CP000837">
    <property type="protein sequence ID" value="ADE31127.1"/>
    <property type="molecule type" value="Genomic_DNA"/>
</dbReference>
<reference evidence="1 2" key="1">
    <citation type="journal article" date="2009" name="J. Infect. Dis.">
        <title>Clinical, experimental, and genomic differences between intermediately pathogenic, highly pathogenic, and epidemic Streptococcus suis.</title>
        <authorList>
            <person name="Ye C."/>
            <person name="Zheng H."/>
            <person name="Zhang J."/>
            <person name="Jing H."/>
            <person name="Wang L."/>
            <person name="Xiong Y."/>
            <person name="Wang W."/>
            <person name="Zhou Z."/>
            <person name="Sun Q."/>
            <person name="Luo X."/>
            <person name="Du H."/>
            <person name="Gottschalk M."/>
            <person name="Xu J."/>
        </authorList>
    </citation>
    <scope>NUCLEOTIDE SEQUENCE [LARGE SCALE GENOMIC DNA]</scope>
    <source>
        <strain evidence="1 2">GZ1</strain>
    </source>
</reference>
<dbReference type="Proteomes" id="UP000002359">
    <property type="component" value="Chromosome"/>
</dbReference>
<dbReference type="HOGENOM" id="CLU_3189771_0_0_9"/>
<dbReference type="AlphaFoldDB" id="D5AH12"/>
<accession>D5AH12</accession>
<proteinExistence type="predicted"/>
<sequence length="46" mass="5364">MLIVSGIDMRFLKQYFSKIELVQLLGSGKELNLSKRVRQQFFVLSC</sequence>
<evidence type="ECO:0000313" key="1">
    <source>
        <dbReference type="EMBL" id="ADE31127.1"/>
    </source>
</evidence>
<dbReference type="PATRIC" id="fig|423211.3.peg.657"/>
<protein>
    <submittedName>
        <fullName evidence="1">Uncharacterized protein</fullName>
    </submittedName>
</protein>
<name>D5AH12_STRGZ</name>
<evidence type="ECO:0000313" key="2">
    <source>
        <dbReference type="Proteomes" id="UP000002359"/>
    </source>
</evidence>